<evidence type="ECO:0000313" key="1">
    <source>
        <dbReference type="EMBL" id="CBX90691.1"/>
    </source>
</evidence>
<dbReference type="Proteomes" id="UP000002668">
    <property type="component" value="Genome"/>
</dbReference>
<keyword evidence="2" id="KW-1185">Reference proteome</keyword>
<dbReference type="AlphaFoldDB" id="E4ZHC1"/>
<gene>
    <name evidence="1" type="ORF">LEMA_P057250.1</name>
</gene>
<evidence type="ECO:0000313" key="2">
    <source>
        <dbReference type="Proteomes" id="UP000002668"/>
    </source>
</evidence>
<protein>
    <submittedName>
        <fullName evidence="1">Predicted protein</fullName>
    </submittedName>
</protein>
<dbReference type="InParanoid" id="E4ZHC1"/>
<dbReference type="VEuPathDB" id="FungiDB:LEMA_P057250.1"/>
<reference evidence="2" key="1">
    <citation type="journal article" date="2011" name="Nat. Commun.">
        <title>Effector diversification within compartments of the Leptosphaeria maculans genome affected by Repeat-Induced Point mutations.</title>
        <authorList>
            <person name="Rouxel T."/>
            <person name="Grandaubert J."/>
            <person name="Hane J.K."/>
            <person name="Hoede C."/>
            <person name="van de Wouw A.P."/>
            <person name="Couloux A."/>
            <person name="Dominguez V."/>
            <person name="Anthouard V."/>
            <person name="Bally P."/>
            <person name="Bourras S."/>
            <person name="Cozijnsen A.J."/>
            <person name="Ciuffetti L.M."/>
            <person name="Degrave A."/>
            <person name="Dilmaghani A."/>
            <person name="Duret L."/>
            <person name="Fudal I."/>
            <person name="Goodwin S.B."/>
            <person name="Gout L."/>
            <person name="Glaser N."/>
            <person name="Linglin J."/>
            <person name="Kema G.H.J."/>
            <person name="Lapalu N."/>
            <person name="Lawrence C.B."/>
            <person name="May K."/>
            <person name="Meyer M."/>
            <person name="Ollivier B."/>
            <person name="Poulain J."/>
            <person name="Schoch C.L."/>
            <person name="Simon A."/>
            <person name="Spatafora J.W."/>
            <person name="Stachowiak A."/>
            <person name="Turgeon B.G."/>
            <person name="Tyler B.M."/>
            <person name="Vincent D."/>
            <person name="Weissenbach J."/>
            <person name="Amselem J."/>
            <person name="Quesneville H."/>
            <person name="Oliver R.P."/>
            <person name="Wincker P."/>
            <person name="Balesdent M.-H."/>
            <person name="Howlett B.J."/>
        </authorList>
    </citation>
    <scope>NUCLEOTIDE SEQUENCE [LARGE SCALE GENOMIC DNA]</scope>
    <source>
        <strain evidence="2">JN3 / isolate v23.1.3 / race Av1-4-5-6-7-8</strain>
    </source>
</reference>
<organism evidence="2">
    <name type="scientific">Leptosphaeria maculans (strain JN3 / isolate v23.1.3 / race Av1-4-5-6-7-8)</name>
    <name type="common">Blackleg fungus</name>
    <name type="synonym">Phoma lingam</name>
    <dbReference type="NCBI Taxonomy" id="985895"/>
    <lineage>
        <taxon>Eukaryota</taxon>
        <taxon>Fungi</taxon>
        <taxon>Dikarya</taxon>
        <taxon>Ascomycota</taxon>
        <taxon>Pezizomycotina</taxon>
        <taxon>Dothideomycetes</taxon>
        <taxon>Pleosporomycetidae</taxon>
        <taxon>Pleosporales</taxon>
        <taxon>Pleosporineae</taxon>
        <taxon>Leptosphaeriaceae</taxon>
        <taxon>Plenodomus</taxon>
        <taxon>Plenodomus lingam/Leptosphaeria maculans species complex</taxon>
    </lineage>
</organism>
<dbReference type="GeneID" id="13285186"/>
<proteinExistence type="predicted"/>
<dbReference type="EMBL" id="FP929065">
    <property type="protein sequence ID" value="CBX90691.1"/>
    <property type="molecule type" value="Genomic_DNA"/>
</dbReference>
<accession>E4ZHC1</accession>
<name>E4ZHC1_LEPMJ</name>
<dbReference type="HOGENOM" id="CLU_2171532_0_0_1"/>
<sequence length="110" mass="12678">MTCSYLGRCHVNVKWLMLIVVPGRHQRFLSISAIYVSVHNAVISIAACVGCHMQLCNTGGISPCSARLWIPFWLHFPGSNRLHWEYRGNVECREYSKRGFKHLSSTYHWV</sequence>